<sequence length="249" mass="28903">MQIVRQTGKTNAKTFSVQTKKIDEYLSKKKEKRRRHREAVKNAKLQNLMEIDKLRQEVHQLNDMLKRAQEELVTEKLRGMQLSAGQTPMLMDSDSIVQASVDLQQERLKNQSLQEELDKLKAAHHDLNKKYQDGLVSVKQQMNSLQQELQKQMKINRERVPQDQAAKSSLAAKDNSLLKSMTEKMAKHQQNLIHAEQTVESLQEKLQKQERAHNDQSLPQDRATILEERKKTDLLSEKYKSVVLSDKAL</sequence>
<proteinExistence type="predicted"/>
<name>A0AAV1G1N5_XYRNO</name>
<accession>A0AAV1G1N5</accession>
<dbReference type="AlphaFoldDB" id="A0AAV1G1N5"/>
<feature type="region of interest" description="Disordered" evidence="1">
    <location>
        <begin position="200"/>
        <end position="230"/>
    </location>
</feature>
<gene>
    <name evidence="2" type="ORF">XNOV1_A027839</name>
</gene>
<evidence type="ECO:0000313" key="3">
    <source>
        <dbReference type="Proteomes" id="UP001178508"/>
    </source>
</evidence>
<reference evidence="2" key="1">
    <citation type="submission" date="2023-08" db="EMBL/GenBank/DDBJ databases">
        <authorList>
            <person name="Alioto T."/>
            <person name="Alioto T."/>
            <person name="Gomez Garrido J."/>
        </authorList>
    </citation>
    <scope>NUCLEOTIDE SEQUENCE</scope>
</reference>
<dbReference type="Proteomes" id="UP001178508">
    <property type="component" value="Chromosome 11"/>
</dbReference>
<evidence type="ECO:0000256" key="1">
    <source>
        <dbReference type="SAM" id="MobiDB-lite"/>
    </source>
</evidence>
<dbReference type="EMBL" id="OY660874">
    <property type="protein sequence ID" value="CAJ1066979.1"/>
    <property type="molecule type" value="Genomic_DNA"/>
</dbReference>
<evidence type="ECO:0000313" key="2">
    <source>
        <dbReference type="EMBL" id="CAJ1066979.1"/>
    </source>
</evidence>
<protein>
    <submittedName>
        <fullName evidence="2">Golgin subfamily A member 3-like isoform X1</fullName>
    </submittedName>
</protein>
<keyword evidence="3" id="KW-1185">Reference proteome</keyword>
<feature type="compositionally biased region" description="Basic and acidic residues" evidence="1">
    <location>
        <begin position="202"/>
        <end position="214"/>
    </location>
</feature>
<organism evidence="2 3">
    <name type="scientific">Xyrichtys novacula</name>
    <name type="common">Pearly razorfish</name>
    <name type="synonym">Hemipteronotus novacula</name>
    <dbReference type="NCBI Taxonomy" id="13765"/>
    <lineage>
        <taxon>Eukaryota</taxon>
        <taxon>Metazoa</taxon>
        <taxon>Chordata</taxon>
        <taxon>Craniata</taxon>
        <taxon>Vertebrata</taxon>
        <taxon>Euteleostomi</taxon>
        <taxon>Actinopterygii</taxon>
        <taxon>Neopterygii</taxon>
        <taxon>Teleostei</taxon>
        <taxon>Neoteleostei</taxon>
        <taxon>Acanthomorphata</taxon>
        <taxon>Eupercaria</taxon>
        <taxon>Labriformes</taxon>
        <taxon>Labridae</taxon>
        <taxon>Xyrichtys</taxon>
    </lineage>
</organism>